<organism evidence="2 3">
    <name type="scientific">Hypsizygus marmoreus</name>
    <name type="common">White beech mushroom</name>
    <name type="synonym">Agaricus marmoreus</name>
    <dbReference type="NCBI Taxonomy" id="39966"/>
    <lineage>
        <taxon>Eukaryota</taxon>
        <taxon>Fungi</taxon>
        <taxon>Dikarya</taxon>
        <taxon>Basidiomycota</taxon>
        <taxon>Agaricomycotina</taxon>
        <taxon>Agaricomycetes</taxon>
        <taxon>Agaricomycetidae</taxon>
        <taxon>Agaricales</taxon>
        <taxon>Tricholomatineae</taxon>
        <taxon>Lyophyllaceae</taxon>
        <taxon>Hypsizygus</taxon>
    </lineage>
</organism>
<dbReference type="AlphaFoldDB" id="A0A369K717"/>
<evidence type="ECO:0000256" key="1">
    <source>
        <dbReference type="SAM" id="MobiDB-lite"/>
    </source>
</evidence>
<evidence type="ECO:0000313" key="3">
    <source>
        <dbReference type="Proteomes" id="UP000076154"/>
    </source>
</evidence>
<proteinExistence type="predicted"/>
<reference evidence="2" key="1">
    <citation type="submission" date="2018-04" db="EMBL/GenBank/DDBJ databases">
        <title>Whole genome sequencing of Hypsizygus marmoreus.</title>
        <authorList>
            <person name="Choi I.-G."/>
            <person name="Min B."/>
            <person name="Kim J.-G."/>
            <person name="Kim S."/>
            <person name="Oh Y.-L."/>
            <person name="Kong W.-S."/>
            <person name="Park H."/>
            <person name="Jeong J."/>
            <person name="Song E.-S."/>
        </authorList>
    </citation>
    <scope>NUCLEOTIDE SEQUENCE [LARGE SCALE GENOMIC DNA]</scope>
    <source>
        <strain evidence="2">51987-8</strain>
    </source>
</reference>
<sequence length="456" mass="50255">MTSTTPRRHSTVNRDSPTGTASARLILPTMAMDHAACVKNQLEAIFKADSSLNTAAFYLQSGFYTTPSDRPGYGQAVYIVADAGRWDFSSKTQLKIRSLMEPFHCIIETKHGKLSTVVNESYRIELLQTRSPFGGRSGSDARGNGAEPSGQVYEEVDGPASRRIPLGTISFVSEVALYDGEEKFQEISMAGTVSVRSCRWNRQNVTGTIDAFRTNCETCWTSPHSPSPFGLYYATLDMDPGTNEFHELVSPNSTSDNPYLSKTSSITASFLTQLGDSIKGVKGDRSANSHQETKAEAPPKLRCATYARSFDGKPYIQWTVPVTEMHHREHGLMIPENPLSPTCTFEHAPVSVVTYTNTQLPDVFAFELTSVWNTPPMRPFDKKQGGRRAYAYRNFVHSALLAVPLVGSMSHEPEMLSSRTLPSHGVTLDRKRVEVMKPPGINSKYGASFRAEASGK</sequence>
<name>A0A369K717_HYPMA</name>
<accession>A0A369K717</accession>
<feature type="region of interest" description="Disordered" evidence="1">
    <location>
        <begin position="1"/>
        <end position="20"/>
    </location>
</feature>
<dbReference type="InParanoid" id="A0A369K717"/>
<protein>
    <submittedName>
        <fullName evidence="2">Uncharacterized protein</fullName>
    </submittedName>
</protein>
<comment type="caution">
    <text evidence="2">The sequence shown here is derived from an EMBL/GenBank/DDBJ whole genome shotgun (WGS) entry which is preliminary data.</text>
</comment>
<gene>
    <name evidence="2" type="ORF">Hypma_007228</name>
</gene>
<dbReference type="Proteomes" id="UP000076154">
    <property type="component" value="Unassembled WGS sequence"/>
</dbReference>
<keyword evidence="3" id="KW-1185">Reference proteome</keyword>
<evidence type="ECO:0000313" key="2">
    <source>
        <dbReference type="EMBL" id="RDB30399.1"/>
    </source>
</evidence>
<dbReference type="EMBL" id="LUEZ02000005">
    <property type="protein sequence ID" value="RDB30399.1"/>
    <property type="molecule type" value="Genomic_DNA"/>
</dbReference>
<feature type="compositionally biased region" description="Basic residues" evidence="1">
    <location>
        <begin position="1"/>
        <end position="11"/>
    </location>
</feature>